<protein>
    <submittedName>
        <fullName evidence="1">Phospholipase A2 inhibitor CNF-like</fullName>
    </submittedName>
</protein>
<dbReference type="InterPro" id="IPR045860">
    <property type="entry name" value="Snake_toxin-like_sf"/>
</dbReference>
<dbReference type="AlphaFoldDB" id="A0A8T2L074"/>
<dbReference type="Proteomes" id="UP000752171">
    <property type="component" value="Unassembled WGS sequence"/>
</dbReference>
<gene>
    <name evidence="1" type="ORF">AMEX_G24203</name>
</gene>
<sequence>MSFIFQRSGQGRIPTRQTFTECFNCFIMSRPTAKNNTDPAAPLKATLRCNFCPSGTRYDSCVRQDFMCGRIENTCGTVLRDDRVITMGCMQMQTCENWKKIKDVGVICCYTNNCN</sequence>
<proteinExistence type="predicted"/>
<accession>A0A8T2L074</accession>
<comment type="caution">
    <text evidence="1">The sequence shown here is derived from an EMBL/GenBank/DDBJ whole genome shotgun (WGS) entry which is preliminary data.</text>
</comment>
<dbReference type="EMBL" id="JAICCE010000021">
    <property type="protein sequence ID" value="KAG9262431.1"/>
    <property type="molecule type" value="Genomic_DNA"/>
</dbReference>
<evidence type="ECO:0000313" key="2">
    <source>
        <dbReference type="Proteomes" id="UP000752171"/>
    </source>
</evidence>
<dbReference type="SUPFAM" id="SSF57302">
    <property type="entry name" value="Snake toxin-like"/>
    <property type="match status" value="1"/>
</dbReference>
<name>A0A8T2L074_ASTMX</name>
<reference evidence="1 2" key="1">
    <citation type="submission" date="2021-07" db="EMBL/GenBank/DDBJ databases">
        <authorList>
            <person name="Imarazene B."/>
            <person name="Zahm M."/>
            <person name="Klopp C."/>
            <person name="Cabau C."/>
            <person name="Beille S."/>
            <person name="Jouanno E."/>
            <person name="Castinel A."/>
            <person name="Lluch J."/>
            <person name="Gil L."/>
            <person name="Kuchtly C."/>
            <person name="Lopez Roques C."/>
            <person name="Donnadieu C."/>
            <person name="Parrinello H."/>
            <person name="Journot L."/>
            <person name="Du K."/>
            <person name="Schartl M."/>
            <person name="Retaux S."/>
            <person name="Guiguen Y."/>
        </authorList>
    </citation>
    <scope>NUCLEOTIDE SEQUENCE [LARGE SCALE GENOMIC DNA]</scope>
    <source>
        <strain evidence="1">Pach_M1</strain>
        <tissue evidence="1">Testis</tissue>
    </source>
</reference>
<evidence type="ECO:0000313" key="1">
    <source>
        <dbReference type="EMBL" id="KAG9262431.1"/>
    </source>
</evidence>
<organism evidence="1 2">
    <name type="scientific">Astyanax mexicanus</name>
    <name type="common">Blind cave fish</name>
    <name type="synonym">Astyanax fasciatus mexicanus</name>
    <dbReference type="NCBI Taxonomy" id="7994"/>
    <lineage>
        <taxon>Eukaryota</taxon>
        <taxon>Metazoa</taxon>
        <taxon>Chordata</taxon>
        <taxon>Craniata</taxon>
        <taxon>Vertebrata</taxon>
        <taxon>Euteleostomi</taxon>
        <taxon>Actinopterygii</taxon>
        <taxon>Neopterygii</taxon>
        <taxon>Teleostei</taxon>
        <taxon>Ostariophysi</taxon>
        <taxon>Characiformes</taxon>
        <taxon>Characoidei</taxon>
        <taxon>Acestrorhamphidae</taxon>
        <taxon>Acestrorhamphinae</taxon>
        <taxon>Astyanax</taxon>
    </lineage>
</organism>